<evidence type="ECO:0000313" key="3">
    <source>
        <dbReference type="Proteomes" id="UP000184388"/>
    </source>
</evidence>
<keyword evidence="1" id="KW-1133">Transmembrane helix</keyword>
<dbReference type="Proteomes" id="UP000184388">
    <property type="component" value="Unassembled WGS sequence"/>
</dbReference>
<accession>A0A9X8QYH2</accession>
<evidence type="ECO:0000256" key="1">
    <source>
        <dbReference type="SAM" id="Phobius"/>
    </source>
</evidence>
<dbReference type="RefSeq" id="WP_073448027.1">
    <property type="nucleotide sequence ID" value="NZ_FRBK01000019.1"/>
</dbReference>
<feature type="transmembrane region" description="Helical" evidence="1">
    <location>
        <begin position="12"/>
        <end position="27"/>
    </location>
</feature>
<sequence length="69" mass="7400">MIDFIHTHSTRLYAIAAAALSLIAYYVEDLPTGLILALVAAILGTGEAVQRVENRKAIKALHQEPPAST</sequence>
<protein>
    <submittedName>
        <fullName evidence="2">Uncharacterized protein</fullName>
    </submittedName>
</protein>
<gene>
    <name evidence="2" type="ORF">SAMN05216268_11988</name>
</gene>
<dbReference type="AlphaFoldDB" id="A0A9X8QYH2"/>
<evidence type="ECO:0000313" key="2">
    <source>
        <dbReference type="EMBL" id="SHN08535.1"/>
    </source>
</evidence>
<keyword evidence="1" id="KW-0812">Transmembrane</keyword>
<proteinExistence type="predicted"/>
<reference evidence="3" key="1">
    <citation type="submission" date="2016-11" db="EMBL/GenBank/DDBJ databases">
        <authorList>
            <person name="Jaros S."/>
            <person name="Januszkiewicz K."/>
            <person name="Wedrychowicz H."/>
        </authorList>
    </citation>
    <scope>NUCLEOTIDE SEQUENCE [LARGE SCALE GENOMIC DNA]</scope>
    <source>
        <strain evidence="3">CGMCC 4.3555</strain>
    </source>
</reference>
<keyword evidence="1" id="KW-0472">Membrane</keyword>
<dbReference type="EMBL" id="FRBK01000019">
    <property type="protein sequence ID" value="SHN08535.1"/>
    <property type="molecule type" value="Genomic_DNA"/>
</dbReference>
<organism evidence="2 3">
    <name type="scientific">Streptomyces yunnanensis</name>
    <dbReference type="NCBI Taxonomy" id="156453"/>
    <lineage>
        <taxon>Bacteria</taxon>
        <taxon>Bacillati</taxon>
        <taxon>Actinomycetota</taxon>
        <taxon>Actinomycetes</taxon>
        <taxon>Kitasatosporales</taxon>
        <taxon>Streptomycetaceae</taxon>
        <taxon>Streptomyces</taxon>
    </lineage>
</organism>
<comment type="caution">
    <text evidence="2">The sequence shown here is derived from an EMBL/GenBank/DDBJ whole genome shotgun (WGS) entry which is preliminary data.</text>
</comment>
<feature type="transmembrane region" description="Helical" evidence="1">
    <location>
        <begin position="33"/>
        <end position="49"/>
    </location>
</feature>
<name>A0A9X8QYH2_9ACTN</name>